<comment type="caution">
    <text evidence="3">The sequence shown here is derived from an EMBL/GenBank/DDBJ whole genome shotgun (WGS) entry which is preliminary data.</text>
</comment>
<dbReference type="RefSeq" id="WP_261966866.1">
    <property type="nucleotide sequence ID" value="NZ_JAHHZF010000001.1"/>
</dbReference>
<feature type="transmembrane region" description="Helical" evidence="1">
    <location>
        <begin position="59"/>
        <end position="79"/>
    </location>
</feature>
<keyword evidence="1" id="KW-0812">Transmembrane</keyword>
<dbReference type="InterPro" id="IPR000917">
    <property type="entry name" value="Sulfatase_N"/>
</dbReference>
<dbReference type="PANTHER" id="PTHR30443:SF2">
    <property type="entry name" value="PHOSPHOETHANOLAMINE TRANSFERASE EPTC"/>
    <property type="match status" value="1"/>
</dbReference>
<keyword evidence="3" id="KW-0378">Hydrolase</keyword>
<feature type="transmembrane region" description="Helical" evidence="1">
    <location>
        <begin position="108"/>
        <end position="126"/>
    </location>
</feature>
<evidence type="ECO:0000259" key="2">
    <source>
        <dbReference type="Pfam" id="PF00884"/>
    </source>
</evidence>
<keyword evidence="4" id="KW-1185">Reference proteome</keyword>
<feature type="transmembrane region" description="Helical" evidence="1">
    <location>
        <begin position="138"/>
        <end position="158"/>
    </location>
</feature>
<keyword evidence="1" id="KW-1133">Transmembrane helix</keyword>
<accession>A0A947GHW5</accession>
<evidence type="ECO:0000313" key="3">
    <source>
        <dbReference type="EMBL" id="MBT9288184.1"/>
    </source>
</evidence>
<evidence type="ECO:0000256" key="1">
    <source>
        <dbReference type="SAM" id="Phobius"/>
    </source>
</evidence>
<dbReference type="Pfam" id="PF00884">
    <property type="entry name" value="Sulfatase"/>
    <property type="match status" value="1"/>
</dbReference>
<sequence>MRLSLVLGLPAAAGLVFLPDLASALAGLNGNALADVASVPVALALAAAILLTRPRPVRLLLGILLVLIQGGWLATLAYFGEVPQPEQILISGNDTRDLIRTAFGEWRVLAPPLGFILVYAAILAAADRALERRGLPRFAIGGVAALVLLGGLVTRPFLLDNAFAAALGRSTASAVAVPNAAGIALHMLISRIAPIAGLLDGDAQVVPLAGPRPERGEPVTVAVIMGESITPLRMRLYGGSGTGPDSPLLRRIGDRTGPFRLTAKLGLSAGTGTLASVPTFLRVSYAPRAAAGRPLTLFRLAKAAGFRTYYVSAQHMRFGEIAGVTPDVDRIDDASRSAGRIALRRDEFLLDRLEDFFAADPEGPRFAFVHQRVNHAPYRANCAEADQPPIPPAATGTDRRRLDYDIGLACYETNLDRLLAFFARRPGAVHVFVTADHSEFTGERGQFGHFIDDVYNVVVPAMLFTNRPDSDIARRFAALDWPTAYEIGALATRALGYELRDPNYDPSRFFFNHTMPFGVAGHFRGRKIDAATLSVEQYSPNGRVLKTQHFNLATDVPR</sequence>
<reference evidence="3 4" key="1">
    <citation type="submission" date="2021-06" db="EMBL/GenBank/DDBJ databases">
        <authorList>
            <person name="Grouzdev D.S."/>
            <person name="Koziaeva V."/>
        </authorList>
    </citation>
    <scope>NUCLEOTIDE SEQUENCE [LARGE SCALE GENOMIC DNA]</scope>
    <source>
        <strain evidence="3 4">22</strain>
    </source>
</reference>
<dbReference type="PANTHER" id="PTHR30443">
    <property type="entry name" value="INNER MEMBRANE PROTEIN"/>
    <property type="match status" value="1"/>
</dbReference>
<dbReference type="GO" id="GO:0016787">
    <property type="term" value="F:hydrolase activity"/>
    <property type="evidence" value="ECO:0007669"/>
    <property type="project" value="UniProtKB-KW"/>
</dbReference>
<dbReference type="Proteomes" id="UP000766595">
    <property type="component" value="Unassembled WGS sequence"/>
</dbReference>
<protein>
    <submittedName>
        <fullName evidence="3">Sulfatase-like hydrolase/transferase</fullName>
    </submittedName>
</protein>
<dbReference type="GO" id="GO:0009244">
    <property type="term" value="P:lipopolysaccharide core region biosynthetic process"/>
    <property type="evidence" value="ECO:0007669"/>
    <property type="project" value="TreeGrafter"/>
</dbReference>
<name>A0A947GHW5_9HYPH</name>
<dbReference type="SUPFAM" id="SSF53649">
    <property type="entry name" value="Alkaline phosphatase-like"/>
    <property type="match status" value="1"/>
</dbReference>
<evidence type="ECO:0000313" key="4">
    <source>
        <dbReference type="Proteomes" id="UP000766595"/>
    </source>
</evidence>
<feature type="transmembrane region" description="Helical" evidence="1">
    <location>
        <begin position="32"/>
        <end position="52"/>
    </location>
</feature>
<dbReference type="InterPro" id="IPR040423">
    <property type="entry name" value="PEA_transferase"/>
</dbReference>
<dbReference type="GO" id="GO:0005886">
    <property type="term" value="C:plasma membrane"/>
    <property type="evidence" value="ECO:0007669"/>
    <property type="project" value="UniProtKB-SubCell"/>
</dbReference>
<keyword evidence="1" id="KW-0472">Membrane</keyword>
<gene>
    <name evidence="3" type="ORF">KL771_01900</name>
</gene>
<dbReference type="Gene3D" id="3.40.720.10">
    <property type="entry name" value="Alkaline Phosphatase, subunit A"/>
    <property type="match status" value="1"/>
</dbReference>
<dbReference type="InterPro" id="IPR017850">
    <property type="entry name" value="Alkaline_phosphatase_core_sf"/>
</dbReference>
<dbReference type="AlphaFoldDB" id="A0A947GHW5"/>
<dbReference type="EMBL" id="JAHHZF010000001">
    <property type="protein sequence ID" value="MBT9288184.1"/>
    <property type="molecule type" value="Genomic_DNA"/>
</dbReference>
<dbReference type="GO" id="GO:0016776">
    <property type="term" value="F:phosphotransferase activity, phosphate group as acceptor"/>
    <property type="evidence" value="ECO:0007669"/>
    <property type="project" value="TreeGrafter"/>
</dbReference>
<feature type="domain" description="Sulfatase N-terminal" evidence="2">
    <location>
        <begin position="221"/>
        <end position="445"/>
    </location>
</feature>
<proteinExistence type="predicted"/>
<organism evidence="3 4">
    <name type="scientific">Prosthecodimorpha staleyi</name>
    <dbReference type="NCBI Taxonomy" id="2840188"/>
    <lineage>
        <taxon>Bacteria</taxon>
        <taxon>Pseudomonadati</taxon>
        <taxon>Pseudomonadota</taxon>
        <taxon>Alphaproteobacteria</taxon>
        <taxon>Hyphomicrobiales</taxon>
        <taxon>Ancalomicrobiaceae</taxon>
        <taxon>Prosthecodimorpha</taxon>
    </lineage>
</organism>